<dbReference type="InterPro" id="IPR017853">
    <property type="entry name" value="GH"/>
</dbReference>
<dbReference type="SUPFAM" id="SSF51445">
    <property type="entry name" value="(Trans)glycosidases"/>
    <property type="match status" value="1"/>
</dbReference>
<evidence type="ECO:0000256" key="5">
    <source>
        <dbReference type="SAM" id="SignalP"/>
    </source>
</evidence>
<evidence type="ECO:0000256" key="4">
    <source>
        <dbReference type="RuleBase" id="RU361161"/>
    </source>
</evidence>
<organism evidence="7 8">
    <name type="scientific">Candidatus Caccoplasma intestinavium</name>
    <dbReference type="NCBI Taxonomy" id="2840716"/>
    <lineage>
        <taxon>Bacteria</taxon>
        <taxon>Pseudomonadati</taxon>
        <taxon>Bacteroidota</taxon>
        <taxon>Bacteroidia</taxon>
        <taxon>Bacteroidales</taxon>
        <taxon>Bacteroidaceae</taxon>
        <taxon>Bacteroidaceae incertae sedis</taxon>
        <taxon>Candidatus Caccoplasma</taxon>
    </lineage>
</organism>
<dbReference type="FunFam" id="2.60.40.10:FF:000495">
    <property type="entry name" value="Periplasmic beta-glucosidase"/>
    <property type="match status" value="1"/>
</dbReference>
<evidence type="ECO:0000256" key="2">
    <source>
        <dbReference type="ARBA" id="ARBA00022801"/>
    </source>
</evidence>
<reference evidence="7" key="1">
    <citation type="submission" date="2020-10" db="EMBL/GenBank/DDBJ databases">
        <authorList>
            <person name="Gilroy R."/>
        </authorList>
    </citation>
    <scope>NUCLEOTIDE SEQUENCE</scope>
    <source>
        <strain evidence="7">21143</strain>
    </source>
</reference>
<dbReference type="GO" id="GO:0008422">
    <property type="term" value="F:beta-glucosidase activity"/>
    <property type="evidence" value="ECO:0007669"/>
    <property type="project" value="UniProtKB-ARBA"/>
</dbReference>
<accession>A0A9D1GF96</accession>
<dbReference type="Pfam" id="PF14310">
    <property type="entry name" value="Fn3-like"/>
    <property type="match status" value="1"/>
</dbReference>
<evidence type="ECO:0000259" key="6">
    <source>
        <dbReference type="SMART" id="SM01217"/>
    </source>
</evidence>
<evidence type="ECO:0000313" key="8">
    <source>
        <dbReference type="Proteomes" id="UP000886722"/>
    </source>
</evidence>
<protein>
    <submittedName>
        <fullName evidence="7">Glycosyl hydrolase</fullName>
    </submittedName>
</protein>
<dbReference type="Gene3D" id="2.60.40.10">
    <property type="entry name" value="Immunoglobulins"/>
    <property type="match status" value="1"/>
</dbReference>
<keyword evidence="4" id="KW-0326">Glycosidase</keyword>
<dbReference type="InterPro" id="IPR036881">
    <property type="entry name" value="Glyco_hydro_3_C_sf"/>
</dbReference>
<dbReference type="GO" id="GO:0005975">
    <property type="term" value="P:carbohydrate metabolic process"/>
    <property type="evidence" value="ECO:0007669"/>
    <property type="project" value="InterPro"/>
</dbReference>
<dbReference type="EMBL" id="DVKT01000024">
    <property type="protein sequence ID" value="HIT39064.1"/>
    <property type="molecule type" value="Genomic_DNA"/>
</dbReference>
<dbReference type="InterPro" id="IPR013783">
    <property type="entry name" value="Ig-like_fold"/>
</dbReference>
<sequence length="738" mass="82168">MKKKIFFFSLSLFSAVAVVAQTSQPLYLDESQPIEVRVQDALSRMTLEEKVKLCTAQSKFSSHGVPRLGIPELWMSDGPHGVREEILWDSWGVAGFTNDSCTAFPALTCLAATWNPEMSALYGKSIGEEARYRRKDVLLAPGCNIYRTPFNGRNFEYLGEDPYLASVMVVPYVQELQKNGVAACVKHFALNNQEKWRGHIDVDLSDRALYEIYLPAFKAAVQKGGAWSIMGAYNKIRGTHACHNDLLLNRILKGEWQFDGCVITDWGGAHDTREAVFNGLDIEMGTYTDGVAKNRDFAYDNYYLAKDYLKGLKDGTYPVSTVDEKAARILRLIFRTAMNRNRPWGSFTSETHYNAARRIGEEGIVLLKNEPVKSQKSPLLPIDASKYEKILVVGDNATRYLSGGVGATTLKVKQDILPLETLQEMYGDKITYTQGYAAGKPRYGKVDRPKVNTDSLYRKALELAEDADLILFIGGLNKNYQQDCEAGDRVEYNLPFGQDKLIPELAKINPNMVLVLISGNAVEMKWVKEIPAIVQAWYLGSEAGPALANVLSGKVNPSGKLPFSFPVKLTDNGAHAFDALCYPGDSIHEVYKEDIFVGYRWHDTKKIPALFSFGHGLSYTTFTYGKAELSSKNMTADGTIVVNVPVKNTGDVAGKEVVQLYIGDSKSSLPRPLKELKAFEKIALAPGEEKNVTFTITPDDLKYFDDTRHEWVSEPGKFTVYIGSSSTDIRSKATFTLK</sequence>
<dbReference type="InterPro" id="IPR002772">
    <property type="entry name" value="Glyco_hydro_3_C"/>
</dbReference>
<dbReference type="SUPFAM" id="SSF52279">
    <property type="entry name" value="Beta-D-glucan exohydrolase, C-terminal domain"/>
    <property type="match status" value="1"/>
</dbReference>
<dbReference type="InterPro" id="IPR036962">
    <property type="entry name" value="Glyco_hydro_3_N_sf"/>
</dbReference>
<evidence type="ECO:0000256" key="3">
    <source>
        <dbReference type="ARBA" id="ARBA00023277"/>
    </source>
</evidence>
<dbReference type="PANTHER" id="PTHR42715">
    <property type="entry name" value="BETA-GLUCOSIDASE"/>
    <property type="match status" value="1"/>
</dbReference>
<feature type="chain" id="PRO_5039336118" evidence="5">
    <location>
        <begin position="21"/>
        <end position="738"/>
    </location>
</feature>
<keyword evidence="2 4" id="KW-0378">Hydrolase</keyword>
<dbReference type="Pfam" id="PF01915">
    <property type="entry name" value="Glyco_hydro_3_C"/>
    <property type="match status" value="1"/>
</dbReference>
<comment type="caution">
    <text evidence="7">The sequence shown here is derived from an EMBL/GenBank/DDBJ whole genome shotgun (WGS) entry which is preliminary data.</text>
</comment>
<dbReference type="PRINTS" id="PR00133">
    <property type="entry name" value="GLHYDRLASE3"/>
</dbReference>
<dbReference type="PROSITE" id="PS00775">
    <property type="entry name" value="GLYCOSYL_HYDROL_F3"/>
    <property type="match status" value="1"/>
</dbReference>
<evidence type="ECO:0000313" key="7">
    <source>
        <dbReference type="EMBL" id="HIT39064.1"/>
    </source>
</evidence>
<dbReference type="PANTHER" id="PTHR42715:SF10">
    <property type="entry name" value="BETA-GLUCOSIDASE"/>
    <property type="match status" value="1"/>
</dbReference>
<dbReference type="AlphaFoldDB" id="A0A9D1GF96"/>
<dbReference type="InterPro" id="IPR050288">
    <property type="entry name" value="Cellulose_deg_GH3"/>
</dbReference>
<dbReference type="SMART" id="SM01217">
    <property type="entry name" value="Fn3_like"/>
    <property type="match status" value="1"/>
</dbReference>
<evidence type="ECO:0000256" key="1">
    <source>
        <dbReference type="ARBA" id="ARBA00005336"/>
    </source>
</evidence>
<keyword evidence="3" id="KW-0119">Carbohydrate metabolism</keyword>
<dbReference type="Proteomes" id="UP000886722">
    <property type="component" value="Unassembled WGS sequence"/>
</dbReference>
<dbReference type="InterPro" id="IPR026891">
    <property type="entry name" value="Fn3-like"/>
</dbReference>
<dbReference type="Gene3D" id="3.20.20.300">
    <property type="entry name" value="Glycoside hydrolase, family 3, N-terminal domain"/>
    <property type="match status" value="1"/>
</dbReference>
<dbReference type="InterPro" id="IPR019800">
    <property type="entry name" value="Glyco_hydro_3_AS"/>
</dbReference>
<gene>
    <name evidence="7" type="ORF">IAD06_03370</name>
</gene>
<feature type="domain" description="Fibronectin type III-like" evidence="6">
    <location>
        <begin position="656"/>
        <end position="726"/>
    </location>
</feature>
<feature type="signal peptide" evidence="5">
    <location>
        <begin position="1"/>
        <end position="20"/>
    </location>
</feature>
<proteinExistence type="inferred from homology"/>
<dbReference type="Gene3D" id="3.40.50.1700">
    <property type="entry name" value="Glycoside hydrolase family 3 C-terminal domain"/>
    <property type="match status" value="1"/>
</dbReference>
<name>A0A9D1GF96_9BACT</name>
<keyword evidence="5" id="KW-0732">Signal</keyword>
<dbReference type="Pfam" id="PF00933">
    <property type="entry name" value="Glyco_hydro_3"/>
    <property type="match status" value="1"/>
</dbReference>
<dbReference type="InterPro" id="IPR001764">
    <property type="entry name" value="Glyco_hydro_3_N"/>
</dbReference>
<comment type="similarity">
    <text evidence="1 4">Belongs to the glycosyl hydrolase 3 family.</text>
</comment>
<reference evidence="7" key="2">
    <citation type="journal article" date="2021" name="PeerJ">
        <title>Extensive microbial diversity within the chicken gut microbiome revealed by metagenomics and culture.</title>
        <authorList>
            <person name="Gilroy R."/>
            <person name="Ravi A."/>
            <person name="Getino M."/>
            <person name="Pursley I."/>
            <person name="Horton D.L."/>
            <person name="Alikhan N.F."/>
            <person name="Baker D."/>
            <person name="Gharbi K."/>
            <person name="Hall N."/>
            <person name="Watson M."/>
            <person name="Adriaenssens E.M."/>
            <person name="Foster-Nyarko E."/>
            <person name="Jarju S."/>
            <person name="Secka A."/>
            <person name="Antonio M."/>
            <person name="Oren A."/>
            <person name="Chaudhuri R.R."/>
            <person name="La Ragione R."/>
            <person name="Hildebrand F."/>
            <person name="Pallen M.J."/>
        </authorList>
    </citation>
    <scope>NUCLEOTIDE SEQUENCE</scope>
    <source>
        <strain evidence="7">21143</strain>
    </source>
</reference>